<name>A0A317V4R7_9EURO</name>
<evidence type="ECO:0000256" key="1">
    <source>
        <dbReference type="SAM" id="MobiDB-lite"/>
    </source>
</evidence>
<protein>
    <submittedName>
        <fullName evidence="2">Uncharacterized protein</fullName>
    </submittedName>
</protein>
<dbReference type="OrthoDB" id="4481104at2759"/>
<dbReference type="RefSeq" id="XP_025462090.1">
    <property type="nucleotide sequence ID" value="XM_025616639.1"/>
</dbReference>
<accession>A0A317V4R7</accession>
<dbReference type="GeneID" id="37118782"/>
<sequence length="197" mass="22004">MIGETRESPEQWNNMYTAIKKGLIATSQTDLTQVQKKIDGGENVEMIGNQEQNKTLGLWPGVSDTEINDPSTCSPIHQDIMMVSCASFASIHADFTAYGLWPWALVDLVKKVGFCIREKQTWVAPASVARPFLDFMWKLQCWADKVLLEDDPAFPCHYLDTFLTWYSFFDCSSPAGADASAEDPIETPTSGDEKANH</sequence>
<comment type="caution">
    <text evidence="2">The sequence shown here is derived from an EMBL/GenBank/DDBJ whole genome shotgun (WGS) entry which is preliminary data.</text>
</comment>
<reference evidence="2 3" key="1">
    <citation type="submission" date="2016-12" db="EMBL/GenBank/DDBJ databases">
        <title>The genomes of Aspergillus section Nigri reveals drivers in fungal speciation.</title>
        <authorList>
            <consortium name="DOE Joint Genome Institute"/>
            <person name="Vesth T.C."/>
            <person name="Nybo J."/>
            <person name="Theobald S."/>
            <person name="Brandl J."/>
            <person name="Frisvad J.C."/>
            <person name="Nielsen K.F."/>
            <person name="Lyhne E.K."/>
            <person name="Kogle M.E."/>
            <person name="Kuo A."/>
            <person name="Riley R."/>
            <person name="Clum A."/>
            <person name="Nolan M."/>
            <person name="Lipzen A."/>
            <person name="Salamov A."/>
            <person name="Henrissat B."/>
            <person name="Wiebenga A."/>
            <person name="De Vries R.P."/>
            <person name="Grigoriev I.V."/>
            <person name="Mortensen U.H."/>
            <person name="Andersen M.R."/>
            <person name="Baker S.E."/>
        </authorList>
    </citation>
    <scope>NUCLEOTIDE SEQUENCE [LARGE SCALE GENOMIC DNA]</scope>
    <source>
        <strain evidence="2 3">CBS 115572</strain>
    </source>
</reference>
<feature type="region of interest" description="Disordered" evidence="1">
    <location>
        <begin position="177"/>
        <end position="197"/>
    </location>
</feature>
<evidence type="ECO:0000313" key="3">
    <source>
        <dbReference type="Proteomes" id="UP000246702"/>
    </source>
</evidence>
<proteinExistence type="predicted"/>
<keyword evidence="3" id="KW-1185">Reference proteome</keyword>
<gene>
    <name evidence="2" type="ORF">BO94DRAFT_611571</name>
</gene>
<dbReference type="AlphaFoldDB" id="A0A317V4R7"/>
<organism evidence="2 3">
    <name type="scientific">Aspergillus sclerotioniger CBS 115572</name>
    <dbReference type="NCBI Taxonomy" id="1450535"/>
    <lineage>
        <taxon>Eukaryota</taxon>
        <taxon>Fungi</taxon>
        <taxon>Dikarya</taxon>
        <taxon>Ascomycota</taxon>
        <taxon>Pezizomycotina</taxon>
        <taxon>Eurotiomycetes</taxon>
        <taxon>Eurotiomycetidae</taxon>
        <taxon>Eurotiales</taxon>
        <taxon>Aspergillaceae</taxon>
        <taxon>Aspergillus</taxon>
        <taxon>Aspergillus subgen. Circumdati</taxon>
    </lineage>
</organism>
<dbReference type="Proteomes" id="UP000246702">
    <property type="component" value="Unassembled WGS sequence"/>
</dbReference>
<dbReference type="EMBL" id="MSFK01000045">
    <property type="protein sequence ID" value="PWY68068.1"/>
    <property type="molecule type" value="Genomic_DNA"/>
</dbReference>
<evidence type="ECO:0000313" key="2">
    <source>
        <dbReference type="EMBL" id="PWY68068.1"/>
    </source>
</evidence>